<name>A0A6B1DR76_9CHLR</name>
<sequence>MVLDPLSSRRSVGFHVLTYVYLLLSFAGGYLAAWTLRDAVRLILTSQELDRYLIHGTVLFTTFAVVGVCTLIFLVVAEHYYRTSPDLRSQFRRFLGIVSIPLFVAGTAHLVQFLISLLVFDYLDQVGLLWALAEWALGIWVLVLRSRRPRDLTT</sequence>
<accession>A0A6B1DR76</accession>
<gene>
    <name evidence="2" type="ORF">F4Y08_07905</name>
</gene>
<keyword evidence="1" id="KW-1133">Transmembrane helix</keyword>
<evidence type="ECO:0000313" key="2">
    <source>
        <dbReference type="EMBL" id="MYD90249.1"/>
    </source>
</evidence>
<proteinExistence type="predicted"/>
<feature type="transmembrane region" description="Helical" evidence="1">
    <location>
        <begin position="97"/>
        <end position="120"/>
    </location>
</feature>
<keyword evidence="1" id="KW-0812">Transmembrane</keyword>
<evidence type="ECO:0000256" key="1">
    <source>
        <dbReference type="SAM" id="Phobius"/>
    </source>
</evidence>
<reference evidence="2" key="1">
    <citation type="submission" date="2019-09" db="EMBL/GenBank/DDBJ databases">
        <title>Characterisation of the sponge microbiome using genome-centric metagenomics.</title>
        <authorList>
            <person name="Engelberts J.P."/>
            <person name="Robbins S.J."/>
            <person name="De Goeij J.M."/>
            <person name="Aranda M."/>
            <person name="Bell S.C."/>
            <person name="Webster N.S."/>
        </authorList>
    </citation>
    <scope>NUCLEOTIDE SEQUENCE</scope>
    <source>
        <strain evidence="2">SB0662_bin_9</strain>
    </source>
</reference>
<organism evidence="2">
    <name type="scientific">Caldilineaceae bacterium SB0662_bin_9</name>
    <dbReference type="NCBI Taxonomy" id="2605258"/>
    <lineage>
        <taxon>Bacteria</taxon>
        <taxon>Bacillati</taxon>
        <taxon>Chloroflexota</taxon>
        <taxon>Caldilineae</taxon>
        <taxon>Caldilineales</taxon>
        <taxon>Caldilineaceae</taxon>
    </lineage>
</organism>
<dbReference type="EMBL" id="VXPY01000053">
    <property type="protein sequence ID" value="MYD90249.1"/>
    <property type="molecule type" value="Genomic_DNA"/>
</dbReference>
<feature type="transmembrane region" description="Helical" evidence="1">
    <location>
        <begin position="126"/>
        <end position="144"/>
    </location>
</feature>
<keyword evidence="1" id="KW-0472">Membrane</keyword>
<feature type="transmembrane region" description="Helical" evidence="1">
    <location>
        <begin position="12"/>
        <end position="32"/>
    </location>
</feature>
<feature type="transmembrane region" description="Helical" evidence="1">
    <location>
        <begin position="52"/>
        <end position="76"/>
    </location>
</feature>
<dbReference type="AlphaFoldDB" id="A0A6B1DR76"/>
<protein>
    <submittedName>
        <fullName evidence="2">Uncharacterized protein</fullName>
    </submittedName>
</protein>
<comment type="caution">
    <text evidence="2">The sequence shown here is derived from an EMBL/GenBank/DDBJ whole genome shotgun (WGS) entry which is preliminary data.</text>
</comment>